<comment type="caution">
    <text evidence="1">The sequence shown here is derived from an EMBL/GenBank/DDBJ whole genome shotgun (WGS) entry which is preliminary data.</text>
</comment>
<dbReference type="EMBL" id="JBHFNS010000036">
    <property type="protein sequence ID" value="MFB2935254.1"/>
    <property type="molecule type" value="Genomic_DNA"/>
</dbReference>
<organism evidence="1 2">
    <name type="scientific">Floridaenema fluviatile BLCC-F154</name>
    <dbReference type="NCBI Taxonomy" id="3153640"/>
    <lineage>
        <taxon>Bacteria</taxon>
        <taxon>Bacillati</taxon>
        <taxon>Cyanobacteriota</taxon>
        <taxon>Cyanophyceae</taxon>
        <taxon>Oscillatoriophycideae</taxon>
        <taxon>Aerosakkonematales</taxon>
        <taxon>Aerosakkonemataceae</taxon>
        <taxon>Floridanema</taxon>
        <taxon>Floridanema fluviatile</taxon>
    </lineage>
</organism>
<dbReference type="RefSeq" id="WP_413256771.1">
    <property type="nucleotide sequence ID" value="NZ_JBHFNS010000036.1"/>
</dbReference>
<accession>A0ABV4Y8W9</accession>
<dbReference type="CDD" id="cd16382">
    <property type="entry name" value="XisI-like"/>
    <property type="match status" value="1"/>
</dbReference>
<dbReference type="Proteomes" id="UP001576776">
    <property type="component" value="Unassembled WGS sequence"/>
</dbReference>
<proteinExistence type="predicted"/>
<dbReference type="InterPro" id="IPR014968">
    <property type="entry name" value="XisI"/>
</dbReference>
<dbReference type="InterPro" id="IPR035943">
    <property type="entry name" value="XisI-like_sf"/>
</dbReference>
<name>A0ABV4Y8W9_9CYAN</name>
<protein>
    <submittedName>
        <fullName evidence="1">XisI protein</fullName>
    </submittedName>
</protein>
<sequence length="111" mass="12962">MDTLDNYRQILQNILIEYAQLPYAYGQLERQLIIDENKNHYLLLTLGWENKKRVHGCLIHIDIIDEKIWIQRDGTEDGIANDLVNAGIPKNRIVLAFHPADIRQFTEYAVS</sequence>
<evidence type="ECO:0000313" key="1">
    <source>
        <dbReference type="EMBL" id="MFB2935254.1"/>
    </source>
</evidence>
<reference evidence="1 2" key="1">
    <citation type="submission" date="2024-09" db="EMBL/GenBank/DDBJ databases">
        <title>Floridaenema gen nov. (Aerosakkonemataceae, Aerosakkonematales ord. nov., Cyanobacteria) from benthic tropical and subtropical fresh waters, with the description of four new species.</title>
        <authorList>
            <person name="Moretto J.A."/>
            <person name="Berthold D.E."/>
            <person name="Lefler F.W."/>
            <person name="Huang I.-S."/>
            <person name="Laughinghouse H. IV."/>
        </authorList>
    </citation>
    <scope>NUCLEOTIDE SEQUENCE [LARGE SCALE GENOMIC DNA]</scope>
    <source>
        <strain evidence="1 2">BLCC-F154</strain>
    </source>
</reference>
<dbReference type="SUPFAM" id="SSF143847">
    <property type="entry name" value="XisI-like"/>
    <property type="match status" value="1"/>
</dbReference>
<dbReference type="Pfam" id="PF08869">
    <property type="entry name" value="XisI"/>
    <property type="match status" value="1"/>
</dbReference>
<dbReference type="Gene3D" id="3.30.310.110">
    <property type="entry name" value="XisI-like"/>
    <property type="match status" value="1"/>
</dbReference>
<gene>
    <name evidence="1" type="ORF">ACE1B6_08235</name>
</gene>
<keyword evidence="2" id="KW-1185">Reference proteome</keyword>
<evidence type="ECO:0000313" key="2">
    <source>
        <dbReference type="Proteomes" id="UP001576776"/>
    </source>
</evidence>